<protein>
    <submittedName>
        <fullName evidence="3">Uncharacterized protein</fullName>
    </submittedName>
</protein>
<feature type="region of interest" description="Disordered" evidence="2">
    <location>
        <begin position="125"/>
        <end position="175"/>
    </location>
</feature>
<dbReference type="AlphaFoldDB" id="A0A9P6B585"/>
<gene>
    <name evidence="3" type="ORF">BS47DRAFT_1325898</name>
</gene>
<name>A0A9P6B585_9AGAM</name>
<evidence type="ECO:0000256" key="1">
    <source>
        <dbReference type="SAM" id="Coils"/>
    </source>
</evidence>
<feature type="region of interest" description="Disordered" evidence="2">
    <location>
        <begin position="380"/>
        <end position="443"/>
    </location>
</feature>
<evidence type="ECO:0000313" key="3">
    <source>
        <dbReference type="EMBL" id="KAF9517775.1"/>
    </source>
</evidence>
<feature type="compositionally biased region" description="Polar residues" evidence="2">
    <location>
        <begin position="432"/>
        <end position="443"/>
    </location>
</feature>
<proteinExistence type="predicted"/>
<feature type="compositionally biased region" description="Acidic residues" evidence="2">
    <location>
        <begin position="133"/>
        <end position="148"/>
    </location>
</feature>
<keyword evidence="4" id="KW-1185">Reference proteome</keyword>
<organism evidence="3 4">
    <name type="scientific">Hydnum rufescens UP504</name>
    <dbReference type="NCBI Taxonomy" id="1448309"/>
    <lineage>
        <taxon>Eukaryota</taxon>
        <taxon>Fungi</taxon>
        <taxon>Dikarya</taxon>
        <taxon>Basidiomycota</taxon>
        <taxon>Agaricomycotina</taxon>
        <taxon>Agaricomycetes</taxon>
        <taxon>Cantharellales</taxon>
        <taxon>Hydnaceae</taxon>
        <taxon>Hydnum</taxon>
    </lineage>
</organism>
<accession>A0A9P6B585</accession>
<dbReference type="EMBL" id="MU128929">
    <property type="protein sequence ID" value="KAF9517775.1"/>
    <property type="molecule type" value="Genomic_DNA"/>
</dbReference>
<feature type="compositionally biased region" description="Polar residues" evidence="2">
    <location>
        <begin position="384"/>
        <end position="401"/>
    </location>
</feature>
<evidence type="ECO:0000313" key="4">
    <source>
        <dbReference type="Proteomes" id="UP000886523"/>
    </source>
</evidence>
<reference evidence="3" key="1">
    <citation type="journal article" date="2020" name="Nat. Commun.">
        <title>Large-scale genome sequencing of mycorrhizal fungi provides insights into the early evolution of symbiotic traits.</title>
        <authorList>
            <person name="Miyauchi S."/>
            <person name="Kiss E."/>
            <person name="Kuo A."/>
            <person name="Drula E."/>
            <person name="Kohler A."/>
            <person name="Sanchez-Garcia M."/>
            <person name="Morin E."/>
            <person name="Andreopoulos B."/>
            <person name="Barry K.W."/>
            <person name="Bonito G."/>
            <person name="Buee M."/>
            <person name="Carver A."/>
            <person name="Chen C."/>
            <person name="Cichocki N."/>
            <person name="Clum A."/>
            <person name="Culley D."/>
            <person name="Crous P.W."/>
            <person name="Fauchery L."/>
            <person name="Girlanda M."/>
            <person name="Hayes R.D."/>
            <person name="Keri Z."/>
            <person name="LaButti K."/>
            <person name="Lipzen A."/>
            <person name="Lombard V."/>
            <person name="Magnuson J."/>
            <person name="Maillard F."/>
            <person name="Murat C."/>
            <person name="Nolan M."/>
            <person name="Ohm R.A."/>
            <person name="Pangilinan J."/>
            <person name="Pereira M.F."/>
            <person name="Perotto S."/>
            <person name="Peter M."/>
            <person name="Pfister S."/>
            <person name="Riley R."/>
            <person name="Sitrit Y."/>
            <person name="Stielow J.B."/>
            <person name="Szollosi G."/>
            <person name="Zifcakova L."/>
            <person name="Stursova M."/>
            <person name="Spatafora J.W."/>
            <person name="Tedersoo L."/>
            <person name="Vaario L.M."/>
            <person name="Yamada A."/>
            <person name="Yan M."/>
            <person name="Wang P."/>
            <person name="Xu J."/>
            <person name="Bruns T."/>
            <person name="Baldrian P."/>
            <person name="Vilgalys R."/>
            <person name="Dunand C."/>
            <person name="Henrissat B."/>
            <person name="Grigoriev I.V."/>
            <person name="Hibbett D."/>
            <person name="Nagy L.G."/>
            <person name="Martin F.M."/>
        </authorList>
    </citation>
    <scope>NUCLEOTIDE SEQUENCE</scope>
    <source>
        <strain evidence="3">UP504</strain>
    </source>
</reference>
<comment type="caution">
    <text evidence="3">The sequence shown here is derived from an EMBL/GenBank/DDBJ whole genome shotgun (WGS) entry which is preliminary data.</text>
</comment>
<feature type="coiled-coil region" evidence="1">
    <location>
        <begin position="309"/>
        <end position="358"/>
    </location>
</feature>
<keyword evidence="1" id="KW-0175">Coiled coil</keyword>
<evidence type="ECO:0000256" key="2">
    <source>
        <dbReference type="SAM" id="MobiDB-lite"/>
    </source>
</evidence>
<dbReference type="OrthoDB" id="2596255at2759"/>
<sequence>MRRPPSPPGWSSVRPWTPRLALLVREITPVSATFVLSSLDHVLDGDDSDRAGPSQIHKHSGPLSISDLLGKGLSVKVNNAPWQRVVMHIDDDTDEEAIVILYGLLPARQYDIELAVVAGEDSIRGKITTEPGSDSDDVNPDTEVEEDAPILPTVQPLTPAVTRPATPSPPDPPRPVTVEERASHLLHELATLDAERLSLITRLKASRRESQRADAALRSEIEALKRASEKSAQADQRTRQKILALQEATKRLLAASVEADEQVKLVEGSLPQLEERSRLVELEYARVQAQALQSRVEVEEAVKGDRRRAGELESELAALNHRLEKLTHKKEKLVTDTVPELENQLVELGKKIEEVERSGNPPLAPVNPTLPEFDHEAHYPHHYAQNSGPYPAQHSNNSNRPLQPIGRPTLPHISTRPAPQNERMAHGRASPISATSMTGRYPL</sequence>
<dbReference type="Proteomes" id="UP000886523">
    <property type="component" value="Unassembled WGS sequence"/>
</dbReference>
<feature type="compositionally biased region" description="Pro residues" evidence="2">
    <location>
        <begin position="166"/>
        <end position="175"/>
    </location>
</feature>